<accession>A0ABT6R2U3</accession>
<evidence type="ECO:0000313" key="3">
    <source>
        <dbReference type="Proteomes" id="UP001243286"/>
    </source>
</evidence>
<proteinExistence type="predicted"/>
<dbReference type="EMBL" id="JASBQV010000007">
    <property type="protein sequence ID" value="MDI3234614.1"/>
    <property type="molecule type" value="Genomic_DNA"/>
</dbReference>
<dbReference type="Proteomes" id="UP001243286">
    <property type="component" value="Unassembled WGS sequence"/>
</dbReference>
<dbReference type="Pfam" id="PF12679">
    <property type="entry name" value="ABC2_membrane_2"/>
    <property type="match status" value="1"/>
</dbReference>
<keyword evidence="1" id="KW-0472">Membrane</keyword>
<organism evidence="2 3">
    <name type="scientific">Exiguobacterium antarcticum</name>
    <dbReference type="NCBI Taxonomy" id="132920"/>
    <lineage>
        <taxon>Bacteria</taxon>
        <taxon>Bacillati</taxon>
        <taxon>Bacillota</taxon>
        <taxon>Bacilli</taxon>
        <taxon>Bacillales</taxon>
        <taxon>Bacillales Family XII. Incertae Sedis</taxon>
        <taxon>Exiguobacterium</taxon>
    </lineage>
</organism>
<keyword evidence="1" id="KW-1133">Transmembrane helix</keyword>
<evidence type="ECO:0000313" key="2">
    <source>
        <dbReference type="EMBL" id="MDI3234614.1"/>
    </source>
</evidence>
<feature type="transmembrane region" description="Helical" evidence="1">
    <location>
        <begin position="239"/>
        <end position="261"/>
    </location>
</feature>
<dbReference type="PANTHER" id="PTHR37305:SF2">
    <property type="entry name" value="BACITRACIN TRANSPORT PERMEASE PROTEIN BCRB"/>
    <property type="match status" value="1"/>
</dbReference>
<comment type="caution">
    <text evidence="2">The sequence shown here is derived from an EMBL/GenBank/DDBJ whole genome shotgun (WGS) entry which is preliminary data.</text>
</comment>
<feature type="transmembrane region" description="Helical" evidence="1">
    <location>
        <begin position="77"/>
        <end position="99"/>
    </location>
</feature>
<evidence type="ECO:0000256" key="1">
    <source>
        <dbReference type="SAM" id="Phobius"/>
    </source>
</evidence>
<keyword evidence="1" id="KW-0812">Transmembrane</keyword>
<feature type="transmembrane region" description="Helical" evidence="1">
    <location>
        <begin position="165"/>
        <end position="185"/>
    </location>
</feature>
<keyword evidence="3" id="KW-1185">Reference proteome</keyword>
<sequence>MMTIIWSLLKHNGKPITAYAIGTSLYLLMLAALYPSMMKSGLLEAKLQALPPEVLKAFQYDKVTGFDNVLDLLGGNYYGLIFQIIASLFLLSLAARLLARPIDNGELILYLAAPITRHQYTASAMIVMMIASTCLVLFNTFVLLLADWFVAGVSIDGMTLVRFQVNALFLLYAIGGFTLFVATLFDDERRAFSIAGGVLVLSIVLTIGAGLSEKMDWMRYGSIFSLFNTQQLLEGTGDLFLHLSILTGISLFFNASAFLGFRKRSLSI</sequence>
<feature type="transmembrane region" description="Helical" evidence="1">
    <location>
        <begin position="192"/>
        <end position="211"/>
    </location>
</feature>
<feature type="transmembrane region" description="Helical" evidence="1">
    <location>
        <begin position="16"/>
        <end position="34"/>
    </location>
</feature>
<dbReference type="RefSeq" id="WP_014971681.1">
    <property type="nucleotide sequence ID" value="NZ_JANJYY010000035.1"/>
</dbReference>
<dbReference type="PANTHER" id="PTHR37305">
    <property type="entry name" value="INTEGRAL MEMBRANE PROTEIN-RELATED"/>
    <property type="match status" value="1"/>
</dbReference>
<feature type="transmembrane region" description="Helical" evidence="1">
    <location>
        <begin position="120"/>
        <end position="145"/>
    </location>
</feature>
<reference evidence="2 3" key="1">
    <citation type="submission" date="2023-04" db="EMBL/GenBank/DDBJ databases">
        <title>Antarctic isolates genomes.</title>
        <authorList>
            <person name="Dimov S.G."/>
        </authorList>
    </citation>
    <scope>NUCLEOTIDE SEQUENCE [LARGE SCALE GENOMIC DNA]</scope>
    <source>
        <strain evidence="2 3">AL19</strain>
    </source>
</reference>
<protein>
    <submittedName>
        <fullName evidence="2">ABC transporter permease subunit</fullName>
    </submittedName>
</protein>
<name>A0ABT6R2U3_9BACL</name>
<gene>
    <name evidence="2" type="ORF">QK289_06310</name>
</gene>